<name>A0ABV8HQH1_9ACTN</name>
<sequence length="278" mass="30721">MTQQETIEWLLTRSQRYSEAVPIRRAFVQDTEPVRGLVTKPGPLRKLIRSPRALDLLLITYAVTAGGDFAVTERSETWGRAAGISFDTTGSASAAVSRQWARLEKVGLIKRSTDGRRTQITKLLEDGLGNPYTLPSGSETGSRKDVYFKLPFAYWYDGLHNRLDMPAKVVMLIGMSQRKARFALPQTQAFADWYGLSAATVRRGIEELSTAELLDQVGSEPYITGETATGWGVRTLYAFRPPYHLNVNKTDRESAVANAAVSDDGQPVSATPTLLDFS</sequence>
<keyword evidence="2" id="KW-1185">Reference proteome</keyword>
<proteinExistence type="predicted"/>
<gene>
    <name evidence="1" type="ORF">ACFO3J_22325</name>
</gene>
<accession>A0ABV8HQH1</accession>
<protein>
    <submittedName>
        <fullName evidence="1">Uncharacterized protein</fullName>
    </submittedName>
</protein>
<evidence type="ECO:0000313" key="1">
    <source>
        <dbReference type="EMBL" id="MFC4034190.1"/>
    </source>
</evidence>
<evidence type="ECO:0000313" key="2">
    <source>
        <dbReference type="Proteomes" id="UP001595765"/>
    </source>
</evidence>
<comment type="caution">
    <text evidence="1">The sequence shown here is derived from an EMBL/GenBank/DDBJ whole genome shotgun (WGS) entry which is preliminary data.</text>
</comment>
<reference evidence="2" key="1">
    <citation type="journal article" date="2019" name="Int. J. Syst. Evol. Microbiol.">
        <title>The Global Catalogue of Microorganisms (GCM) 10K type strain sequencing project: providing services to taxonomists for standard genome sequencing and annotation.</title>
        <authorList>
            <consortium name="The Broad Institute Genomics Platform"/>
            <consortium name="The Broad Institute Genome Sequencing Center for Infectious Disease"/>
            <person name="Wu L."/>
            <person name="Ma J."/>
        </authorList>
    </citation>
    <scope>NUCLEOTIDE SEQUENCE [LARGE SCALE GENOMIC DNA]</scope>
    <source>
        <strain evidence="2">CGMCC 4.7237</strain>
    </source>
</reference>
<dbReference type="EMBL" id="JBHSBB010000014">
    <property type="protein sequence ID" value="MFC4034190.1"/>
    <property type="molecule type" value="Genomic_DNA"/>
</dbReference>
<dbReference type="Proteomes" id="UP001595765">
    <property type="component" value="Unassembled WGS sequence"/>
</dbReference>
<dbReference type="RefSeq" id="WP_386431902.1">
    <property type="nucleotide sequence ID" value="NZ_JBHSBB010000014.1"/>
</dbReference>
<organism evidence="1 2">
    <name type="scientific">Streptomyces polygonati</name>
    <dbReference type="NCBI Taxonomy" id="1617087"/>
    <lineage>
        <taxon>Bacteria</taxon>
        <taxon>Bacillati</taxon>
        <taxon>Actinomycetota</taxon>
        <taxon>Actinomycetes</taxon>
        <taxon>Kitasatosporales</taxon>
        <taxon>Streptomycetaceae</taxon>
        <taxon>Streptomyces</taxon>
    </lineage>
</organism>